<protein>
    <submittedName>
        <fullName evidence="1">Uncharacterized protein</fullName>
    </submittedName>
</protein>
<comment type="caution">
    <text evidence="1">The sequence shown here is derived from an EMBL/GenBank/DDBJ whole genome shotgun (WGS) entry which is preliminary data.</text>
</comment>
<dbReference type="EMBL" id="JDSQ01000005">
    <property type="protein sequence ID" value="EWS78669.1"/>
    <property type="molecule type" value="Genomic_DNA"/>
</dbReference>
<reference evidence="1 2" key="1">
    <citation type="journal article" date="2014" name="Genome Announc.">
        <title>Draft Genome Sequence of Xylella fastidiosa Pear Leaf Scorch Strain in Taiwan.</title>
        <authorList>
            <person name="Su C.C."/>
            <person name="Deng W.L."/>
            <person name="Jan F.J."/>
            <person name="Chang C.J."/>
            <person name="Huang H."/>
            <person name="Chen J."/>
        </authorList>
    </citation>
    <scope>NUCLEOTIDE SEQUENCE [LARGE SCALE GENOMIC DNA]</scope>
    <source>
        <strain evidence="1 2">PLS229</strain>
    </source>
</reference>
<name>Z9JKH4_9GAMM</name>
<accession>Z9JKH4</accession>
<gene>
    <name evidence="1" type="ORF">AF72_03645</name>
</gene>
<sequence>MYGGAIPLAEVKYQAANDQDNNKMNHLMT</sequence>
<dbReference type="Proteomes" id="UP000020406">
    <property type="component" value="Unassembled WGS sequence"/>
</dbReference>
<organism evidence="1 2">
    <name type="scientific">Xylella taiwanensis</name>
    <dbReference type="NCBI Taxonomy" id="1444770"/>
    <lineage>
        <taxon>Bacteria</taxon>
        <taxon>Pseudomonadati</taxon>
        <taxon>Pseudomonadota</taxon>
        <taxon>Gammaproteobacteria</taxon>
        <taxon>Lysobacterales</taxon>
        <taxon>Lysobacteraceae</taxon>
        <taxon>Xylella</taxon>
    </lineage>
</organism>
<evidence type="ECO:0000313" key="1">
    <source>
        <dbReference type="EMBL" id="EWS78669.1"/>
    </source>
</evidence>
<evidence type="ECO:0000313" key="2">
    <source>
        <dbReference type="Proteomes" id="UP000020406"/>
    </source>
</evidence>
<dbReference type="AlphaFoldDB" id="Z9JKH4"/>
<proteinExistence type="predicted"/>